<feature type="signal peptide" evidence="2">
    <location>
        <begin position="1"/>
        <end position="18"/>
    </location>
</feature>
<dbReference type="GO" id="GO:0007165">
    <property type="term" value="P:signal transduction"/>
    <property type="evidence" value="ECO:0007669"/>
    <property type="project" value="TreeGrafter"/>
</dbReference>
<dbReference type="PROSITE" id="PS51257">
    <property type="entry name" value="PROKAR_LIPOPROTEIN"/>
    <property type="match status" value="1"/>
</dbReference>
<dbReference type="AlphaFoldDB" id="A0A4V2F0Z3"/>
<evidence type="ECO:0000259" key="3">
    <source>
        <dbReference type="SMART" id="SM00245"/>
    </source>
</evidence>
<keyword evidence="2" id="KW-0732">Signal</keyword>
<reference evidence="4 5" key="1">
    <citation type="submission" date="2019-02" db="EMBL/GenBank/DDBJ databases">
        <title>Genomic Encyclopedia of Type Strains, Phase IV (KMG-IV): sequencing the most valuable type-strain genomes for metagenomic binning, comparative biology and taxonomic classification.</title>
        <authorList>
            <person name="Goeker M."/>
        </authorList>
    </citation>
    <scope>NUCLEOTIDE SEQUENCE [LARGE SCALE GENOMIC DNA]</scope>
    <source>
        <strain evidence="4 5">DSM 18116</strain>
    </source>
</reference>
<dbReference type="SMART" id="SM00245">
    <property type="entry name" value="TSPc"/>
    <property type="match status" value="1"/>
</dbReference>
<evidence type="ECO:0000256" key="1">
    <source>
        <dbReference type="SAM" id="MobiDB-lite"/>
    </source>
</evidence>
<keyword evidence="5" id="KW-1185">Reference proteome</keyword>
<evidence type="ECO:0000256" key="2">
    <source>
        <dbReference type="SAM" id="SignalP"/>
    </source>
</evidence>
<feature type="chain" id="PRO_5020798573" evidence="2">
    <location>
        <begin position="19"/>
        <end position="522"/>
    </location>
</feature>
<accession>A0A4V2F0Z3</accession>
<dbReference type="Pfam" id="PF03572">
    <property type="entry name" value="Peptidase_S41"/>
    <property type="match status" value="1"/>
</dbReference>
<protein>
    <submittedName>
        <fullName evidence="4">Peptidase S41-like protein</fullName>
    </submittedName>
</protein>
<dbReference type="PANTHER" id="PTHR32060:SF30">
    <property type="entry name" value="CARBOXY-TERMINAL PROCESSING PROTEASE CTPA"/>
    <property type="match status" value="1"/>
</dbReference>
<dbReference type="OrthoDB" id="5480566at2"/>
<evidence type="ECO:0000313" key="5">
    <source>
        <dbReference type="Proteomes" id="UP000293874"/>
    </source>
</evidence>
<dbReference type="GO" id="GO:0008236">
    <property type="term" value="F:serine-type peptidase activity"/>
    <property type="evidence" value="ECO:0007669"/>
    <property type="project" value="InterPro"/>
</dbReference>
<dbReference type="SUPFAM" id="SSF52096">
    <property type="entry name" value="ClpP/crotonase"/>
    <property type="match status" value="1"/>
</dbReference>
<dbReference type="Proteomes" id="UP000293874">
    <property type="component" value="Unassembled WGS sequence"/>
</dbReference>
<dbReference type="GO" id="GO:0006508">
    <property type="term" value="P:proteolysis"/>
    <property type="evidence" value="ECO:0007669"/>
    <property type="project" value="InterPro"/>
</dbReference>
<dbReference type="PANTHER" id="PTHR32060">
    <property type="entry name" value="TAIL-SPECIFIC PROTEASE"/>
    <property type="match status" value="1"/>
</dbReference>
<proteinExistence type="predicted"/>
<evidence type="ECO:0000313" key="4">
    <source>
        <dbReference type="EMBL" id="RZS71831.1"/>
    </source>
</evidence>
<comment type="caution">
    <text evidence="4">The sequence shown here is derived from an EMBL/GenBank/DDBJ whole genome shotgun (WGS) entry which is preliminary data.</text>
</comment>
<dbReference type="InterPro" id="IPR005151">
    <property type="entry name" value="Tail-specific_protease"/>
</dbReference>
<gene>
    <name evidence="4" type="ORF">EV199_3744</name>
</gene>
<dbReference type="GO" id="GO:0004175">
    <property type="term" value="F:endopeptidase activity"/>
    <property type="evidence" value="ECO:0007669"/>
    <property type="project" value="TreeGrafter"/>
</dbReference>
<dbReference type="InterPro" id="IPR029045">
    <property type="entry name" value="ClpP/crotonase-like_dom_sf"/>
</dbReference>
<feature type="region of interest" description="Disordered" evidence="1">
    <location>
        <begin position="226"/>
        <end position="261"/>
    </location>
</feature>
<name>A0A4V2F0Z3_9BACT</name>
<dbReference type="Gene3D" id="3.90.226.10">
    <property type="entry name" value="2-enoyl-CoA Hydratase, Chain A, domain 1"/>
    <property type="match status" value="1"/>
</dbReference>
<dbReference type="EMBL" id="SGXA01000002">
    <property type="protein sequence ID" value="RZS71831.1"/>
    <property type="molecule type" value="Genomic_DNA"/>
</dbReference>
<sequence>MLNRMAVLLLGITALLFASCSSSRKTFDPDRKFAPDKLQKDFTLFRNILEENHPSLYWFTPKDSMDLYFDNGFRLLTDSMTEPAFRNLLSTITSKIRCGHTSMRYSKRYTDWLDTARLRMFPFTVKVWGPDSLAVTATLNRKDSLLKRGTVVTAIDGRDIAQIIDTFTNYLQSDGNIITGKYQMMSNRNSFGNLYRVVYGIPEKVRIDYIDSNGLPQSAMIAAFDPPPTVKRKEKAEADTSKRLPAPGTPTPKPPKDVPKAVSLNANRNLQIDTTLKSAYMTLNTFSMGSRLRGFFRRSFREMKKREIKYLVVDVRNNGGGDAGNSTLLTKYISKKKFKLADSLYTNKRSSHYGKHIELQPLYWLWTLFVTHKEEDGNFHFGFFERHYYKPKRRLHYDGQVYILTGGNSFSATTLFAKAIQGQSNVTIVGEETGGGAYGNTAWMIPDVTLPNTHIRFRLPRFRLVMDSTLAKQGRGIMPDIEVGYNSYFIKRGVDPKLGVVYRIIRDRARMEKEMDGMKGGK</sequence>
<feature type="domain" description="Tail specific protease" evidence="3">
    <location>
        <begin position="241"/>
        <end position="484"/>
    </location>
</feature>
<dbReference type="GO" id="GO:0030288">
    <property type="term" value="C:outer membrane-bounded periplasmic space"/>
    <property type="evidence" value="ECO:0007669"/>
    <property type="project" value="TreeGrafter"/>
</dbReference>
<dbReference type="RefSeq" id="WP_130542300.1">
    <property type="nucleotide sequence ID" value="NZ_CP042431.1"/>
</dbReference>
<organism evidence="4 5">
    <name type="scientific">Pseudobacter ginsenosidimutans</name>
    <dbReference type="NCBI Taxonomy" id="661488"/>
    <lineage>
        <taxon>Bacteria</taxon>
        <taxon>Pseudomonadati</taxon>
        <taxon>Bacteroidota</taxon>
        <taxon>Chitinophagia</taxon>
        <taxon>Chitinophagales</taxon>
        <taxon>Chitinophagaceae</taxon>
        <taxon>Pseudobacter</taxon>
    </lineage>
</organism>